<evidence type="ECO:0000313" key="1">
    <source>
        <dbReference type="EMBL" id="MEA5140762.1"/>
    </source>
</evidence>
<proteinExistence type="predicted"/>
<dbReference type="Pfam" id="PF08843">
    <property type="entry name" value="AbiEii"/>
    <property type="match status" value="1"/>
</dbReference>
<sequence>MMLYTNTVDTKTLDLLKRLMALPVLAKFALVGGTNLSLQLGHRLSVDLDIFSNEDFIADEVLETVIQNFSSFELIRSSEKSFSGILENVKIDIILHKYDYLESVKVIDGIRLLSIPDIIPMKLNAMAQRGAKKDFWDIAELLNHYSIEEMLSFFVRKYKNHDYGYIIHSLYYFDDAEIETDPIDLKGVTWQEVKAKIKKATDEFVHRKL</sequence>
<keyword evidence="2" id="KW-1185">Reference proteome</keyword>
<protein>
    <submittedName>
        <fullName evidence="1">Nucleotidyl transferase AbiEii/AbiGii toxin family protein</fullName>
    </submittedName>
</protein>
<dbReference type="GO" id="GO:0016740">
    <property type="term" value="F:transferase activity"/>
    <property type="evidence" value="ECO:0007669"/>
    <property type="project" value="UniProtKB-KW"/>
</dbReference>
<name>A0ABU5QDP2_9BACT</name>
<keyword evidence="1" id="KW-0808">Transferase</keyword>
<accession>A0ABU5QDP2</accession>
<gene>
    <name evidence="1" type="ORF">VB248_16550</name>
</gene>
<reference evidence="1 2" key="1">
    <citation type="submission" date="2023-12" db="EMBL/GenBank/DDBJ databases">
        <title>Novel species of the genus Arcicella isolated from rivers.</title>
        <authorList>
            <person name="Lu H."/>
        </authorList>
    </citation>
    <scope>NUCLEOTIDE SEQUENCE [LARGE SCALE GENOMIC DNA]</scope>
    <source>
        <strain evidence="1 2">KCTC 23307</strain>
    </source>
</reference>
<dbReference type="EMBL" id="JAYFUM010000020">
    <property type="protein sequence ID" value="MEA5140762.1"/>
    <property type="molecule type" value="Genomic_DNA"/>
</dbReference>
<evidence type="ECO:0000313" key="2">
    <source>
        <dbReference type="Proteomes" id="UP001302949"/>
    </source>
</evidence>
<comment type="caution">
    <text evidence="1">The sequence shown here is derived from an EMBL/GenBank/DDBJ whole genome shotgun (WGS) entry which is preliminary data.</text>
</comment>
<organism evidence="1 2">
    <name type="scientific">Arcicella rigui</name>
    <dbReference type="NCBI Taxonomy" id="797020"/>
    <lineage>
        <taxon>Bacteria</taxon>
        <taxon>Pseudomonadati</taxon>
        <taxon>Bacteroidota</taxon>
        <taxon>Cytophagia</taxon>
        <taxon>Cytophagales</taxon>
        <taxon>Flectobacillaceae</taxon>
        <taxon>Arcicella</taxon>
    </lineage>
</organism>
<dbReference type="InterPro" id="IPR014942">
    <property type="entry name" value="AbiEii"/>
</dbReference>
<dbReference type="Proteomes" id="UP001302949">
    <property type="component" value="Unassembled WGS sequence"/>
</dbReference>
<dbReference type="RefSeq" id="WP_323297917.1">
    <property type="nucleotide sequence ID" value="NZ_JAYFUM010000020.1"/>
</dbReference>